<protein>
    <recommendedName>
        <fullName evidence="2">DUF397 domain-containing protein</fullName>
    </recommendedName>
</protein>
<dbReference type="AlphaFoldDB" id="A0A852Z5I2"/>
<sequence>MATADHRSEWRKSSHSSNGSDRAEVALGAATAAVRDSKAPEGPALRVGAAEWERFLAGVKRRAPRLRRRGLTRNAPH</sequence>
<feature type="compositionally biased region" description="Basic and acidic residues" evidence="1">
    <location>
        <begin position="1"/>
        <end position="12"/>
    </location>
</feature>
<comment type="caution">
    <text evidence="3">The sequence shown here is derived from an EMBL/GenBank/DDBJ whole genome shotgun (WGS) entry which is preliminary data.</text>
</comment>
<reference evidence="3 4" key="1">
    <citation type="submission" date="2020-07" db="EMBL/GenBank/DDBJ databases">
        <title>Genomic Encyclopedia of Type Strains, Phase III (KMG-III): the genomes of soil and plant-associated and newly described type strains.</title>
        <authorList>
            <person name="Whitman W."/>
        </authorList>
    </citation>
    <scope>NUCLEOTIDE SEQUENCE [LARGE SCALE GENOMIC DNA]</scope>
    <source>
        <strain evidence="3 4">CECT 8576</strain>
    </source>
</reference>
<evidence type="ECO:0000256" key="1">
    <source>
        <dbReference type="SAM" id="MobiDB-lite"/>
    </source>
</evidence>
<organism evidence="3 4">
    <name type="scientific">Actinopolyspora biskrensis</name>
    <dbReference type="NCBI Taxonomy" id="1470178"/>
    <lineage>
        <taxon>Bacteria</taxon>
        <taxon>Bacillati</taxon>
        <taxon>Actinomycetota</taxon>
        <taxon>Actinomycetes</taxon>
        <taxon>Actinopolysporales</taxon>
        <taxon>Actinopolysporaceae</taxon>
        <taxon>Actinopolyspora</taxon>
    </lineage>
</organism>
<dbReference type="Proteomes" id="UP000548304">
    <property type="component" value="Unassembled WGS sequence"/>
</dbReference>
<dbReference type="EMBL" id="JACBYW010000011">
    <property type="protein sequence ID" value="NYH80979.1"/>
    <property type="molecule type" value="Genomic_DNA"/>
</dbReference>
<dbReference type="InterPro" id="IPR007278">
    <property type="entry name" value="DUF397"/>
</dbReference>
<name>A0A852Z5I2_9ACTN</name>
<accession>A0A852Z5I2</accession>
<keyword evidence="4" id="KW-1185">Reference proteome</keyword>
<evidence type="ECO:0000313" key="3">
    <source>
        <dbReference type="EMBL" id="NYH80979.1"/>
    </source>
</evidence>
<dbReference type="Pfam" id="PF04149">
    <property type="entry name" value="DUF397"/>
    <property type="match status" value="1"/>
</dbReference>
<dbReference type="RefSeq" id="WP_179537285.1">
    <property type="nucleotide sequence ID" value="NZ_JACBYW010000011.1"/>
</dbReference>
<evidence type="ECO:0000259" key="2">
    <source>
        <dbReference type="Pfam" id="PF04149"/>
    </source>
</evidence>
<evidence type="ECO:0000313" key="4">
    <source>
        <dbReference type="Proteomes" id="UP000548304"/>
    </source>
</evidence>
<feature type="region of interest" description="Disordered" evidence="1">
    <location>
        <begin position="1"/>
        <end position="42"/>
    </location>
</feature>
<feature type="domain" description="DUF397" evidence="2">
    <location>
        <begin position="9"/>
        <end position="60"/>
    </location>
</feature>
<gene>
    <name evidence="3" type="ORF">FHR84_004352</name>
</gene>
<proteinExistence type="predicted"/>